<reference evidence="1" key="1">
    <citation type="submission" date="2014-05" db="EMBL/GenBank/DDBJ databases">
        <authorList>
            <person name="Chronopoulou M."/>
        </authorList>
    </citation>
    <scope>NUCLEOTIDE SEQUENCE</scope>
    <source>
        <tissue evidence="1">Whole organism</tissue>
    </source>
</reference>
<dbReference type="EMBL" id="HACA01000828">
    <property type="protein sequence ID" value="CDW18189.1"/>
    <property type="molecule type" value="Transcribed_RNA"/>
</dbReference>
<organism evidence="1">
    <name type="scientific">Lepeophtheirus salmonis</name>
    <name type="common">Salmon louse</name>
    <name type="synonym">Caligus salmonis</name>
    <dbReference type="NCBI Taxonomy" id="72036"/>
    <lineage>
        <taxon>Eukaryota</taxon>
        <taxon>Metazoa</taxon>
        <taxon>Ecdysozoa</taxon>
        <taxon>Arthropoda</taxon>
        <taxon>Crustacea</taxon>
        <taxon>Multicrustacea</taxon>
        <taxon>Hexanauplia</taxon>
        <taxon>Copepoda</taxon>
        <taxon>Siphonostomatoida</taxon>
        <taxon>Caligidae</taxon>
        <taxon>Lepeophtheirus</taxon>
    </lineage>
</organism>
<accession>A0A0K2SWP9</accession>
<dbReference type="AlphaFoldDB" id="A0A0K2SWP9"/>
<name>A0A0K2SWP9_LEPSM</name>
<evidence type="ECO:0000313" key="1">
    <source>
        <dbReference type="EMBL" id="CDW18189.1"/>
    </source>
</evidence>
<feature type="non-terminal residue" evidence="1">
    <location>
        <position position="1"/>
    </location>
</feature>
<proteinExistence type="predicted"/>
<sequence length="55" mass="6510">INNDHQFLRKNQTKKTIFLYVCNHQASVALILQALEREKLHIIILCDQKGNIHHF</sequence>
<protein>
    <submittedName>
        <fullName evidence="1">Uncharacterized protein</fullName>
    </submittedName>
</protein>